<dbReference type="EMBL" id="JACEIK010000548">
    <property type="protein sequence ID" value="MCD7458880.1"/>
    <property type="molecule type" value="Genomic_DNA"/>
</dbReference>
<accession>A0ABS8SJ93</accession>
<name>A0ABS8SJ93_DATST</name>
<feature type="non-terminal residue" evidence="2">
    <location>
        <position position="97"/>
    </location>
</feature>
<evidence type="ECO:0000313" key="2">
    <source>
        <dbReference type="EMBL" id="MCD7458880.1"/>
    </source>
</evidence>
<evidence type="ECO:0000313" key="3">
    <source>
        <dbReference type="Proteomes" id="UP000823775"/>
    </source>
</evidence>
<gene>
    <name evidence="2" type="ORF">HAX54_039475</name>
</gene>
<dbReference type="Proteomes" id="UP000823775">
    <property type="component" value="Unassembled WGS sequence"/>
</dbReference>
<feature type="compositionally biased region" description="Low complexity" evidence="1">
    <location>
        <begin position="85"/>
        <end position="97"/>
    </location>
</feature>
<keyword evidence="3" id="KW-1185">Reference proteome</keyword>
<protein>
    <submittedName>
        <fullName evidence="2">Uncharacterized protein</fullName>
    </submittedName>
</protein>
<proteinExistence type="predicted"/>
<sequence>MGRILEDKCAHQCGEERGSKQAVHQKSDFDLCYDQECDVPSFNSNIALEGPLKEEPRDLNQPMLKSSLLKEELNEKHGQSHHPCNNSGNANNLGDNQ</sequence>
<reference evidence="2 3" key="1">
    <citation type="journal article" date="2021" name="BMC Genomics">
        <title>Datura genome reveals duplications of psychoactive alkaloid biosynthetic genes and high mutation rate following tissue culture.</title>
        <authorList>
            <person name="Rajewski A."/>
            <person name="Carter-House D."/>
            <person name="Stajich J."/>
            <person name="Litt A."/>
        </authorList>
    </citation>
    <scope>NUCLEOTIDE SEQUENCE [LARGE SCALE GENOMIC DNA]</scope>
    <source>
        <strain evidence="2">AR-01</strain>
    </source>
</reference>
<organism evidence="2 3">
    <name type="scientific">Datura stramonium</name>
    <name type="common">Jimsonweed</name>
    <name type="synonym">Common thornapple</name>
    <dbReference type="NCBI Taxonomy" id="4076"/>
    <lineage>
        <taxon>Eukaryota</taxon>
        <taxon>Viridiplantae</taxon>
        <taxon>Streptophyta</taxon>
        <taxon>Embryophyta</taxon>
        <taxon>Tracheophyta</taxon>
        <taxon>Spermatophyta</taxon>
        <taxon>Magnoliopsida</taxon>
        <taxon>eudicotyledons</taxon>
        <taxon>Gunneridae</taxon>
        <taxon>Pentapetalae</taxon>
        <taxon>asterids</taxon>
        <taxon>lamiids</taxon>
        <taxon>Solanales</taxon>
        <taxon>Solanaceae</taxon>
        <taxon>Solanoideae</taxon>
        <taxon>Datureae</taxon>
        <taxon>Datura</taxon>
    </lineage>
</organism>
<evidence type="ECO:0000256" key="1">
    <source>
        <dbReference type="SAM" id="MobiDB-lite"/>
    </source>
</evidence>
<feature type="region of interest" description="Disordered" evidence="1">
    <location>
        <begin position="73"/>
        <end position="97"/>
    </location>
</feature>
<comment type="caution">
    <text evidence="2">The sequence shown here is derived from an EMBL/GenBank/DDBJ whole genome shotgun (WGS) entry which is preliminary data.</text>
</comment>